<evidence type="ECO:0000256" key="1">
    <source>
        <dbReference type="SAM" id="MobiDB-lite"/>
    </source>
</evidence>
<evidence type="ECO:0000313" key="2">
    <source>
        <dbReference type="EMBL" id="BET00242.1"/>
    </source>
</evidence>
<accession>A0ABN7B768</accession>
<dbReference type="EMBL" id="AP028919">
    <property type="protein sequence ID" value="BET00242.1"/>
    <property type="molecule type" value="Genomic_DNA"/>
</dbReference>
<organism evidence="2 3">
    <name type="scientific">Nesidiocoris tenuis</name>
    <dbReference type="NCBI Taxonomy" id="355587"/>
    <lineage>
        <taxon>Eukaryota</taxon>
        <taxon>Metazoa</taxon>
        <taxon>Ecdysozoa</taxon>
        <taxon>Arthropoda</taxon>
        <taxon>Hexapoda</taxon>
        <taxon>Insecta</taxon>
        <taxon>Pterygota</taxon>
        <taxon>Neoptera</taxon>
        <taxon>Paraneoptera</taxon>
        <taxon>Hemiptera</taxon>
        <taxon>Heteroptera</taxon>
        <taxon>Panheteroptera</taxon>
        <taxon>Cimicomorpha</taxon>
        <taxon>Miridae</taxon>
        <taxon>Dicyphina</taxon>
        <taxon>Nesidiocoris</taxon>
    </lineage>
</organism>
<evidence type="ECO:0000313" key="3">
    <source>
        <dbReference type="Proteomes" id="UP001307889"/>
    </source>
</evidence>
<protein>
    <submittedName>
        <fullName evidence="2">Uncharacterized protein</fullName>
    </submittedName>
</protein>
<feature type="region of interest" description="Disordered" evidence="1">
    <location>
        <begin position="17"/>
        <end position="44"/>
    </location>
</feature>
<dbReference type="Proteomes" id="UP001307889">
    <property type="component" value="Chromosome 11"/>
</dbReference>
<sequence>MITGRWRKMYYRSLEPPGGSRGRTMLERGVGGGEAAHSPLRSRHSSFRRANGGLLLLALILAKSEIQNQIPQDSPLQYEVLMMVLVIIPVQFPSRHAKNFI</sequence>
<proteinExistence type="predicted"/>
<gene>
    <name evidence="2" type="ORF">NTJ_13058</name>
</gene>
<keyword evidence="3" id="KW-1185">Reference proteome</keyword>
<name>A0ABN7B768_9HEMI</name>
<reference evidence="2 3" key="1">
    <citation type="submission" date="2023-09" db="EMBL/GenBank/DDBJ databases">
        <title>Nesidiocoris tenuis whole genome shotgun sequence.</title>
        <authorList>
            <person name="Shibata T."/>
            <person name="Shimoda M."/>
            <person name="Kobayashi T."/>
            <person name="Uehara T."/>
        </authorList>
    </citation>
    <scope>NUCLEOTIDE SEQUENCE [LARGE SCALE GENOMIC DNA]</scope>
    <source>
        <strain evidence="2 3">Japan</strain>
    </source>
</reference>